<sequence>MAGLRFNSFSFFLVLFASLLVATSCHGRSRNALFIFGGSSNDVGNNNYMETAIKANFLPYGETFFKNATGRASDGRLVPDFIAGFAKLPLIPPYLSPDNSDFTNGLNFASAGAGALTETNIGMVCSFFFYAFLFLCGTAQLIMHDIDKLEFHLNTAIFTSLLKTISLKTQLSFFKFMEKNLNFKLGEAKTKTLLSRAVYMFGIGSNDYIAFATRKTTELPSYTREEYVKMVIGNLTDSIQEIHSMGGRKFGFSNVGDVGCSPFLRSLNNATNNGSGCMDEVTILTQLHNKALTEALKKLERKLEGFKFSVFDLYAASKERIDNPTKYGFQEGKVACCGTGPYKGNLSGCSAKTVCDNVSNYLFFDGVHPTEKANYQFARLMWSGSADIVKPYNLKTLLKKI</sequence>
<evidence type="ECO:0000256" key="1">
    <source>
        <dbReference type="ARBA" id="ARBA00008668"/>
    </source>
</evidence>
<keyword evidence="5" id="KW-1185">Reference proteome</keyword>
<reference evidence="4 5" key="1">
    <citation type="submission" date="2020-10" db="EMBL/GenBank/DDBJ databases">
        <title>Plant Genome Project.</title>
        <authorList>
            <person name="Zhang R.-G."/>
        </authorList>
    </citation>
    <scope>NUCLEOTIDE SEQUENCE [LARGE SCALE GENOMIC DNA]</scope>
    <source>
        <strain evidence="4">FAFU-HL-1</strain>
        <tissue evidence="4">Leaf</tissue>
    </source>
</reference>
<gene>
    <name evidence="4" type="ORF">SADUNF_Sadunf04G0058000</name>
</gene>
<dbReference type="PANTHER" id="PTHR45966:SF40">
    <property type="entry name" value="GDSL ESTERASE_LIPASE 1-LIKE"/>
    <property type="match status" value="1"/>
</dbReference>
<evidence type="ECO:0000256" key="2">
    <source>
        <dbReference type="ARBA" id="ARBA00022729"/>
    </source>
</evidence>
<dbReference type="SUPFAM" id="SSF52266">
    <property type="entry name" value="SGNH hydrolase"/>
    <property type="match status" value="1"/>
</dbReference>
<feature type="signal peptide" evidence="3">
    <location>
        <begin position="1"/>
        <end position="27"/>
    </location>
</feature>
<dbReference type="CDD" id="cd01837">
    <property type="entry name" value="SGNH_plant_lipase_like"/>
    <property type="match status" value="1"/>
</dbReference>
<dbReference type="PANTHER" id="PTHR45966">
    <property type="entry name" value="GDSL-LIKE LIPASE/ACYLHYDROLASE"/>
    <property type="match status" value="1"/>
</dbReference>
<dbReference type="InterPro" id="IPR036514">
    <property type="entry name" value="SGNH_hydro_sf"/>
</dbReference>
<evidence type="ECO:0000256" key="3">
    <source>
        <dbReference type="SAM" id="SignalP"/>
    </source>
</evidence>
<dbReference type="PROSITE" id="PS51257">
    <property type="entry name" value="PROKAR_LIPOPROTEIN"/>
    <property type="match status" value="1"/>
</dbReference>
<dbReference type="GO" id="GO:0016298">
    <property type="term" value="F:lipase activity"/>
    <property type="evidence" value="ECO:0007669"/>
    <property type="project" value="TreeGrafter"/>
</dbReference>
<dbReference type="OrthoDB" id="830049at2759"/>
<dbReference type="InterPro" id="IPR044552">
    <property type="entry name" value="GLIP1-5/GLL25"/>
</dbReference>
<evidence type="ECO:0000313" key="4">
    <source>
        <dbReference type="EMBL" id="KAF9683861.1"/>
    </source>
</evidence>
<dbReference type="Gene3D" id="3.40.50.1110">
    <property type="entry name" value="SGNH hydrolase"/>
    <property type="match status" value="1"/>
</dbReference>
<organism evidence="4 5">
    <name type="scientific">Salix dunnii</name>
    <dbReference type="NCBI Taxonomy" id="1413687"/>
    <lineage>
        <taxon>Eukaryota</taxon>
        <taxon>Viridiplantae</taxon>
        <taxon>Streptophyta</taxon>
        <taxon>Embryophyta</taxon>
        <taxon>Tracheophyta</taxon>
        <taxon>Spermatophyta</taxon>
        <taxon>Magnoliopsida</taxon>
        <taxon>eudicotyledons</taxon>
        <taxon>Gunneridae</taxon>
        <taxon>Pentapetalae</taxon>
        <taxon>rosids</taxon>
        <taxon>fabids</taxon>
        <taxon>Malpighiales</taxon>
        <taxon>Salicaceae</taxon>
        <taxon>Saliceae</taxon>
        <taxon>Salix</taxon>
    </lineage>
</organism>
<comment type="similarity">
    <text evidence="1">Belongs to the 'GDSL' lipolytic enzyme family.</text>
</comment>
<accession>A0A835KDI4</accession>
<keyword evidence="2 3" id="KW-0732">Signal</keyword>
<dbReference type="EMBL" id="JADGMS010000004">
    <property type="protein sequence ID" value="KAF9683861.1"/>
    <property type="molecule type" value="Genomic_DNA"/>
</dbReference>
<evidence type="ECO:0000313" key="5">
    <source>
        <dbReference type="Proteomes" id="UP000657918"/>
    </source>
</evidence>
<dbReference type="AlphaFoldDB" id="A0A835KDI4"/>
<dbReference type="InterPro" id="IPR035669">
    <property type="entry name" value="SGNH_plant_lipase-like"/>
</dbReference>
<proteinExistence type="inferred from homology"/>
<feature type="chain" id="PRO_5032364371" evidence="3">
    <location>
        <begin position="28"/>
        <end position="401"/>
    </location>
</feature>
<dbReference type="InterPro" id="IPR001087">
    <property type="entry name" value="GDSL"/>
</dbReference>
<dbReference type="Pfam" id="PF00657">
    <property type="entry name" value="Lipase_GDSL"/>
    <property type="match status" value="1"/>
</dbReference>
<comment type="caution">
    <text evidence="4">The sequence shown here is derived from an EMBL/GenBank/DDBJ whole genome shotgun (WGS) entry which is preliminary data.</text>
</comment>
<protein>
    <submittedName>
        <fullName evidence="4">Uncharacterized protein</fullName>
    </submittedName>
</protein>
<name>A0A835KDI4_9ROSI</name>
<dbReference type="Proteomes" id="UP000657918">
    <property type="component" value="Chromosome 4"/>
</dbReference>